<reference evidence="2" key="1">
    <citation type="journal article" date="2016" name="Genome Biol. Evol.">
        <title>Comparative 'omics' of the Fusarium fujikuroi species complex highlights differences in genetic potential and metabolite synthesis.</title>
        <authorList>
            <person name="Niehaus E.-M."/>
            <person name="Muensterkoetter M."/>
            <person name="Proctor R.H."/>
            <person name="Brown D.W."/>
            <person name="Sharon A."/>
            <person name="Idan Y."/>
            <person name="Oren-Young L."/>
            <person name="Sieber C.M."/>
            <person name="Novak O."/>
            <person name="Pencik A."/>
            <person name="Tarkowska D."/>
            <person name="Hromadova K."/>
            <person name="Freeman S."/>
            <person name="Maymon M."/>
            <person name="Elazar M."/>
            <person name="Youssef S.A."/>
            <person name="El-Shabrawy E.S.M."/>
            <person name="Shalaby A.B.A."/>
            <person name="Houterman P."/>
            <person name="Brock N.L."/>
            <person name="Burkhardt I."/>
            <person name="Tsavkelova E.A."/>
            <person name="Dickschat J.S."/>
            <person name="Galuszka P."/>
            <person name="Gueldener U."/>
            <person name="Tudzynski B."/>
        </authorList>
    </citation>
    <scope>NUCLEOTIDE SEQUENCE [LARGE SCALE GENOMIC DNA]</scope>
    <source>
        <strain evidence="2">MRC7560</strain>
    </source>
</reference>
<dbReference type="Proteomes" id="UP000184255">
    <property type="component" value="Unassembled WGS sequence"/>
</dbReference>
<protein>
    <submittedName>
        <fullName evidence="1">Uncharacterized protein</fullName>
    </submittedName>
</protein>
<organism evidence="1 2">
    <name type="scientific">Fusarium mangiferae</name>
    <name type="common">Mango malformation disease fungus</name>
    <dbReference type="NCBI Taxonomy" id="192010"/>
    <lineage>
        <taxon>Eukaryota</taxon>
        <taxon>Fungi</taxon>
        <taxon>Dikarya</taxon>
        <taxon>Ascomycota</taxon>
        <taxon>Pezizomycotina</taxon>
        <taxon>Sordariomycetes</taxon>
        <taxon>Hypocreomycetidae</taxon>
        <taxon>Hypocreales</taxon>
        <taxon>Nectriaceae</taxon>
        <taxon>Fusarium</taxon>
        <taxon>Fusarium fujikuroi species complex</taxon>
    </lineage>
</organism>
<accession>A0A1L7TBI7</accession>
<evidence type="ECO:0000313" key="1">
    <source>
        <dbReference type="EMBL" id="CVK94152.1"/>
    </source>
</evidence>
<keyword evidence="2" id="KW-1185">Reference proteome</keyword>
<evidence type="ECO:0000313" key="2">
    <source>
        <dbReference type="Proteomes" id="UP000184255"/>
    </source>
</evidence>
<sequence length="845" mass="96224">MASSTQQSPALNLAKPTVRLKGKENEFRESEKFLVFQNRGGKDEELMDEQRWLDYKTESSKTKWLTLPESPKYLHPTWNVRGDSRDQNLRTGKSVIWNPAIEGGQDSSAKQVVRSSTEKHLMFEILSRACKEAKNKGRDIKRFLGLSVSTTPVSRERRIHAVFVGVSAFDCQPIFMVRDSTESTTTSDELLETDNTAPCDLSTLSRELSHGHDVIWIENMLIQGNISYVKRGLHSFPGTSHSREFSAIVRREHSFVEVGLGTAGTAMTLPSSEVQERKPMVCRPIHDGKRYDTLHYQLRWPPMALLEFPSEMVAAMKYFLGFHPSDNIPLNLALAATIIYFDLEKSYGHEREGFVRFFTSKTFCIKKAPLGMFIIYFPHMLRFVENKHLTAFIHPSRFALYHHSRDTEGGDEDFKVSSNRARIDTADMRDWYLKIRSRYPQVPSTFRFHLVPASMPGSSMVFPQDIAEAARPTSDLFTLACLDDIRTLGLPSYHYRAEDDDTFRYIGGPQWLFSSRMSSPSSEFHGVPSACYWNVGITNTITALTGLAREIGSVFPDVGSEYYDTQFLASRVERCFGAVKAYTQNFQLCEDLDAPLRESIATRADELNRIADRLGIPSSERWTSHETLCPEWRGMEAHLESLLAEGKLKRFAEPEQAMTPAKRAKLPDPLLDSEVKDKILSILNGLKTKSSDWDSFEEQLQTPQPTVKAIQQSFSQVKSFVSDLEETLRPENAENGQGSLDQVIRMAFRAEGLLDRTISETLEYKSRWDQHLDRFVKFGRTTRDAMETIFRLRDTPDGFRLILSIIQTLKESPLIKDQLEASKKINALLSPPRPVIKLKTSSRVE</sequence>
<dbReference type="GeneID" id="65082641"/>
<dbReference type="VEuPathDB" id="FungiDB:FMAN_03370"/>
<gene>
    <name evidence="1" type="ORF">FMAN_03370</name>
</gene>
<dbReference type="EMBL" id="FCQH01000006">
    <property type="protein sequence ID" value="CVK94152.1"/>
    <property type="molecule type" value="Genomic_DNA"/>
</dbReference>
<comment type="caution">
    <text evidence="1">The sequence shown here is derived from an EMBL/GenBank/DDBJ whole genome shotgun (WGS) entry which is preliminary data.</text>
</comment>
<name>A0A1L7TBI7_FUSMA</name>
<dbReference type="RefSeq" id="XP_041682670.1">
    <property type="nucleotide sequence ID" value="XM_041832181.1"/>
</dbReference>
<proteinExistence type="predicted"/>
<dbReference type="AlphaFoldDB" id="A0A1L7TBI7"/>